<evidence type="ECO:0000313" key="4">
    <source>
        <dbReference type="EMBL" id="SOC52024.1"/>
    </source>
</evidence>
<dbReference type="EMBL" id="OBQK01000001">
    <property type="protein sequence ID" value="SOC52024.1"/>
    <property type="molecule type" value="Genomic_DNA"/>
</dbReference>
<keyword evidence="5" id="KW-1185">Reference proteome</keyword>
<name>A0A285VD66_9MICO</name>
<keyword evidence="1" id="KW-0808">Transferase</keyword>
<dbReference type="GO" id="GO:0005840">
    <property type="term" value="C:ribosome"/>
    <property type="evidence" value="ECO:0007669"/>
    <property type="project" value="UniProtKB-KW"/>
</dbReference>
<keyword evidence="2" id="KW-0012">Acyltransferase</keyword>
<dbReference type="InterPro" id="IPR016181">
    <property type="entry name" value="Acyl_CoA_acyltransferase"/>
</dbReference>
<reference evidence="5" key="1">
    <citation type="submission" date="2017-08" db="EMBL/GenBank/DDBJ databases">
        <authorList>
            <person name="Varghese N."/>
            <person name="Submissions S."/>
        </authorList>
    </citation>
    <scope>NUCLEOTIDE SEQUENCE [LARGE SCALE GENOMIC DNA]</scope>
    <source>
        <strain evidence="5">USBA17B2</strain>
    </source>
</reference>
<accession>A0A285VD66</accession>
<evidence type="ECO:0000256" key="1">
    <source>
        <dbReference type="ARBA" id="ARBA00022679"/>
    </source>
</evidence>
<organism evidence="4 5">
    <name type="scientific">Ornithinimicrobium cerasi</name>
    <dbReference type="NCBI Taxonomy" id="2248773"/>
    <lineage>
        <taxon>Bacteria</taxon>
        <taxon>Bacillati</taxon>
        <taxon>Actinomycetota</taxon>
        <taxon>Actinomycetes</taxon>
        <taxon>Micrococcales</taxon>
        <taxon>Ornithinimicrobiaceae</taxon>
        <taxon>Ornithinimicrobium</taxon>
    </lineage>
</organism>
<gene>
    <name evidence="4" type="ORF">SAMN05421879_101388</name>
</gene>
<protein>
    <submittedName>
        <fullName evidence="4">Ribosomal protein S18 acetylase RimI</fullName>
    </submittedName>
</protein>
<dbReference type="SUPFAM" id="SSF55729">
    <property type="entry name" value="Acyl-CoA N-acyltransferases (Nat)"/>
    <property type="match status" value="1"/>
</dbReference>
<dbReference type="Pfam" id="PF00583">
    <property type="entry name" value="Acetyltransf_1"/>
    <property type="match status" value="1"/>
</dbReference>
<dbReference type="Proteomes" id="UP000219688">
    <property type="component" value="Unassembled WGS sequence"/>
</dbReference>
<dbReference type="InterPro" id="IPR050832">
    <property type="entry name" value="Bact_Acetyltransf"/>
</dbReference>
<dbReference type="GO" id="GO:0016747">
    <property type="term" value="F:acyltransferase activity, transferring groups other than amino-acyl groups"/>
    <property type="evidence" value="ECO:0007669"/>
    <property type="project" value="InterPro"/>
</dbReference>
<sequence length="185" mass="20243">MSARRLPTLEGLSVRRLAPDDWRSYADLRIAMLTDAPDAFWTTLADVEARTEQDWRRSSNGSTLQARDGHGIPVGTLTLLTAATTPDLGVKPGPGDALVLAVYVVPAARGRGVVDALLDAALTLARDELGAWRMVLQVNEHNLGARRVYERHGYRLTGEFLQHPERPGVRDLEMVRPVGLPDDGS</sequence>
<evidence type="ECO:0000259" key="3">
    <source>
        <dbReference type="PROSITE" id="PS51186"/>
    </source>
</evidence>
<dbReference type="RefSeq" id="WP_141401378.1">
    <property type="nucleotide sequence ID" value="NZ_OBQK01000001.1"/>
</dbReference>
<keyword evidence="4" id="KW-0689">Ribosomal protein</keyword>
<proteinExistence type="predicted"/>
<dbReference type="PANTHER" id="PTHR43877:SF2">
    <property type="entry name" value="AMINOALKYLPHOSPHONATE N-ACETYLTRANSFERASE-RELATED"/>
    <property type="match status" value="1"/>
</dbReference>
<feature type="domain" description="N-acetyltransferase" evidence="3">
    <location>
        <begin position="12"/>
        <end position="179"/>
    </location>
</feature>
<dbReference type="Gene3D" id="3.40.630.30">
    <property type="match status" value="1"/>
</dbReference>
<keyword evidence="4" id="KW-0687">Ribonucleoprotein</keyword>
<dbReference type="InterPro" id="IPR000182">
    <property type="entry name" value="GNAT_dom"/>
</dbReference>
<evidence type="ECO:0000313" key="5">
    <source>
        <dbReference type="Proteomes" id="UP000219688"/>
    </source>
</evidence>
<dbReference type="PANTHER" id="PTHR43877">
    <property type="entry name" value="AMINOALKYLPHOSPHONATE N-ACETYLTRANSFERASE-RELATED-RELATED"/>
    <property type="match status" value="1"/>
</dbReference>
<evidence type="ECO:0000256" key="2">
    <source>
        <dbReference type="ARBA" id="ARBA00023315"/>
    </source>
</evidence>
<dbReference type="AlphaFoldDB" id="A0A285VD66"/>
<dbReference type="PROSITE" id="PS51186">
    <property type="entry name" value="GNAT"/>
    <property type="match status" value="1"/>
</dbReference>